<dbReference type="GO" id="GO:0009231">
    <property type="term" value="P:riboflavin biosynthetic process"/>
    <property type="evidence" value="ECO:0007669"/>
    <property type="project" value="InterPro"/>
</dbReference>
<dbReference type="Proteomes" id="UP000223913">
    <property type="component" value="Unassembled WGS sequence"/>
</dbReference>
<keyword evidence="3" id="KW-1185">Reference proteome</keyword>
<dbReference type="AlphaFoldDB" id="A0A2D0NCL6"/>
<dbReference type="InterPro" id="IPR002734">
    <property type="entry name" value="RibDG_C"/>
</dbReference>
<dbReference type="GO" id="GO:0008703">
    <property type="term" value="F:5-amino-6-(5-phosphoribosylamino)uracil reductase activity"/>
    <property type="evidence" value="ECO:0007669"/>
    <property type="project" value="InterPro"/>
</dbReference>
<accession>A0A2D0NCL6</accession>
<dbReference type="InterPro" id="IPR050765">
    <property type="entry name" value="Riboflavin_Biosynth_HTPR"/>
</dbReference>
<dbReference type="OrthoDB" id="195113at2"/>
<evidence type="ECO:0000313" key="3">
    <source>
        <dbReference type="Proteomes" id="UP000223913"/>
    </source>
</evidence>
<dbReference type="PANTHER" id="PTHR38011">
    <property type="entry name" value="DIHYDROFOLATE REDUCTASE FAMILY PROTEIN (AFU_ORTHOLOGUE AFUA_8G06820)"/>
    <property type="match status" value="1"/>
</dbReference>
<dbReference type="EMBL" id="PDUD01000021">
    <property type="protein sequence ID" value="PHN05513.1"/>
    <property type="molecule type" value="Genomic_DNA"/>
</dbReference>
<name>A0A2D0NCL6_FLAN2</name>
<organism evidence="2 3">
    <name type="scientific">Flavilitoribacter nigricans (strain ATCC 23147 / DSM 23189 / NBRC 102662 / NCIMB 1420 / SS-2)</name>
    <name type="common">Lewinella nigricans</name>
    <dbReference type="NCBI Taxonomy" id="1122177"/>
    <lineage>
        <taxon>Bacteria</taxon>
        <taxon>Pseudomonadati</taxon>
        <taxon>Bacteroidota</taxon>
        <taxon>Saprospiria</taxon>
        <taxon>Saprospirales</taxon>
        <taxon>Lewinellaceae</taxon>
        <taxon>Flavilitoribacter</taxon>
    </lineage>
</organism>
<evidence type="ECO:0000313" key="2">
    <source>
        <dbReference type="EMBL" id="PHN05513.1"/>
    </source>
</evidence>
<dbReference type="PANTHER" id="PTHR38011:SF11">
    <property type="entry name" value="2,5-DIAMINO-6-RIBOSYLAMINO-4(3H)-PYRIMIDINONE 5'-PHOSPHATE REDUCTASE"/>
    <property type="match status" value="1"/>
</dbReference>
<dbReference type="InterPro" id="IPR024072">
    <property type="entry name" value="DHFR-like_dom_sf"/>
</dbReference>
<proteinExistence type="predicted"/>
<comment type="caution">
    <text evidence="2">The sequence shown here is derived from an EMBL/GenBank/DDBJ whole genome shotgun (WGS) entry which is preliminary data.</text>
</comment>
<dbReference type="Gene3D" id="3.40.430.10">
    <property type="entry name" value="Dihydrofolate Reductase, subunit A"/>
    <property type="match status" value="1"/>
</dbReference>
<dbReference type="RefSeq" id="WP_099151089.1">
    <property type="nucleotide sequence ID" value="NZ_PDUD01000021.1"/>
</dbReference>
<sequence length="189" mass="21090">MRKLKLQVQISVDGYIAGPNGEMDWVTFDWDDELKEYVTSITDPIDTIVLGRNLAEGFIPHWASVAEDPDNPEHTAGIKFTETPKMVFSRKLDESTWDNTVVAKKGLVEAIQELKAQDGQDIIAYGGGEFVSSLIKEGLIDEFHLLINPVALGDGMPIFESMEERQPLKLKKSIAFDCGIVLLCYELKS</sequence>
<gene>
    <name evidence="2" type="ORF">CRP01_16080</name>
</gene>
<reference evidence="2 3" key="1">
    <citation type="submission" date="2017-10" db="EMBL/GenBank/DDBJ databases">
        <title>The draft genome sequence of Lewinella nigricans NBRC 102662.</title>
        <authorList>
            <person name="Wang K."/>
        </authorList>
    </citation>
    <scope>NUCLEOTIDE SEQUENCE [LARGE SCALE GENOMIC DNA]</scope>
    <source>
        <strain evidence="2 3">NBRC 102662</strain>
    </source>
</reference>
<protein>
    <submittedName>
        <fullName evidence="2">Deaminase</fullName>
    </submittedName>
</protein>
<feature type="domain" description="Bacterial bifunctional deaminase-reductase C-terminal" evidence="1">
    <location>
        <begin position="3"/>
        <end position="182"/>
    </location>
</feature>
<dbReference type="Pfam" id="PF01872">
    <property type="entry name" value="RibD_C"/>
    <property type="match status" value="1"/>
</dbReference>
<evidence type="ECO:0000259" key="1">
    <source>
        <dbReference type="Pfam" id="PF01872"/>
    </source>
</evidence>
<dbReference type="SUPFAM" id="SSF53597">
    <property type="entry name" value="Dihydrofolate reductase-like"/>
    <property type="match status" value="1"/>
</dbReference>